<feature type="domain" description="Type II secretion system protein GspF" evidence="7">
    <location>
        <begin position="225"/>
        <end position="348"/>
    </location>
</feature>
<keyword evidence="9" id="KW-1185">Reference proteome</keyword>
<evidence type="ECO:0000256" key="3">
    <source>
        <dbReference type="ARBA" id="ARBA00022692"/>
    </source>
</evidence>
<proteinExistence type="predicted"/>
<dbReference type="InterPro" id="IPR018076">
    <property type="entry name" value="T2SS_GspF_dom"/>
</dbReference>
<feature type="transmembrane region" description="Helical" evidence="6">
    <location>
        <begin position="224"/>
        <end position="246"/>
    </location>
</feature>
<evidence type="ECO:0000313" key="9">
    <source>
        <dbReference type="Proteomes" id="UP000612352"/>
    </source>
</evidence>
<evidence type="ECO:0000259" key="7">
    <source>
        <dbReference type="Pfam" id="PF00482"/>
    </source>
</evidence>
<gene>
    <name evidence="8" type="ORF">I8D64_11600</name>
</gene>
<evidence type="ECO:0000256" key="6">
    <source>
        <dbReference type="SAM" id="Phobius"/>
    </source>
</evidence>
<keyword evidence="2" id="KW-1003">Cell membrane</keyword>
<evidence type="ECO:0000256" key="2">
    <source>
        <dbReference type="ARBA" id="ARBA00022475"/>
    </source>
</evidence>
<keyword evidence="3 6" id="KW-0812">Transmembrane</keyword>
<organism evidence="8 9">
    <name type="scientific">Brachybacterium halotolerans</name>
    <dbReference type="NCBI Taxonomy" id="2795215"/>
    <lineage>
        <taxon>Bacteria</taxon>
        <taxon>Bacillati</taxon>
        <taxon>Actinomycetota</taxon>
        <taxon>Actinomycetes</taxon>
        <taxon>Micrococcales</taxon>
        <taxon>Dermabacteraceae</taxon>
        <taxon>Brachybacterium</taxon>
    </lineage>
</organism>
<evidence type="ECO:0000256" key="4">
    <source>
        <dbReference type="ARBA" id="ARBA00022989"/>
    </source>
</evidence>
<comment type="caution">
    <text evidence="8">The sequence shown here is derived from an EMBL/GenBank/DDBJ whole genome shotgun (WGS) entry which is preliminary data.</text>
</comment>
<dbReference type="Pfam" id="PF00482">
    <property type="entry name" value="T2SSF"/>
    <property type="match status" value="2"/>
</dbReference>
<feature type="domain" description="Type II secretion system protein GspF" evidence="7">
    <location>
        <begin position="51"/>
        <end position="166"/>
    </location>
</feature>
<dbReference type="RefSeq" id="WP_200502912.1">
    <property type="nucleotide sequence ID" value="NZ_JAEDAJ010000006.1"/>
</dbReference>
<reference evidence="8 9" key="1">
    <citation type="submission" date="2020-12" db="EMBL/GenBank/DDBJ databases">
        <title>Brachybacterium sp. MASK1Z-5, whole genome shotgun sequence.</title>
        <authorList>
            <person name="Tuo L."/>
        </authorList>
    </citation>
    <scope>NUCLEOTIDE SEQUENCE [LARGE SCALE GENOMIC DNA]</scope>
    <source>
        <strain evidence="8 9">MASK1Z-5</strain>
    </source>
</reference>
<protein>
    <submittedName>
        <fullName evidence="8">Type II secretion system F family protein</fullName>
    </submittedName>
</protein>
<dbReference type="EMBL" id="JAEDAJ010000006">
    <property type="protein sequence ID" value="MBK0332044.1"/>
    <property type="molecule type" value="Genomic_DNA"/>
</dbReference>
<dbReference type="PANTHER" id="PTHR35007:SF4">
    <property type="entry name" value="CONSERVED TRANSMEMBRANE PROTEIN-RELATED"/>
    <property type="match status" value="1"/>
</dbReference>
<dbReference type="Proteomes" id="UP000612352">
    <property type="component" value="Unassembled WGS sequence"/>
</dbReference>
<feature type="transmembrane region" description="Helical" evidence="6">
    <location>
        <begin position="153"/>
        <end position="174"/>
    </location>
</feature>
<dbReference type="PANTHER" id="PTHR35007">
    <property type="entry name" value="INTEGRAL MEMBRANE PROTEIN-RELATED"/>
    <property type="match status" value="1"/>
</dbReference>
<evidence type="ECO:0000256" key="5">
    <source>
        <dbReference type="ARBA" id="ARBA00023136"/>
    </source>
</evidence>
<keyword evidence="4 6" id="KW-1133">Transmembrane helix</keyword>
<comment type="subcellular location">
    <subcellularLocation>
        <location evidence="1">Cell membrane</location>
        <topology evidence="1">Multi-pass membrane protein</topology>
    </subcellularLocation>
</comment>
<evidence type="ECO:0000256" key="1">
    <source>
        <dbReference type="ARBA" id="ARBA00004651"/>
    </source>
</evidence>
<name>A0ABS1BBK2_9MICO</name>
<keyword evidence="5 6" id="KW-0472">Membrane</keyword>
<sequence>MSILPLLLAAPLVLLVVWSRGPAVAATDRRALHLPRRPQHASTLDVARMVERLAVVLGSGSPVRGAWRIVADSLPPGELSQLAARVSAGADPRRAAQGRLSRSAEIRALGTALEVCEHSGAPMSSLLEGLAGALRGLHDAAAARRSAFAGPRATGRILLGLPLAGITLGALLGADPLRILFGTASGRLLLICGCALTLAGWWWMRSLLRTAEGHAHSGVDPSVLLDLIAGAMTSGLPLAGAASVVARALAEDPTSQTAAADLDRFAQSLAAGVPSVLAAQHLPPELTVLGESALLAERSGADLTRVLNGAARDARRDRARDAEAAAARLAVRLVLPTGTTLLPAFVLLGIIPTVASLLSGSLGVETWLPVA</sequence>
<evidence type="ECO:0000313" key="8">
    <source>
        <dbReference type="EMBL" id="MBK0332044.1"/>
    </source>
</evidence>
<feature type="transmembrane region" description="Helical" evidence="6">
    <location>
        <begin position="186"/>
        <end position="204"/>
    </location>
</feature>
<accession>A0ABS1BBK2</accession>